<dbReference type="AlphaFoldDB" id="M3FPS8"/>
<reference evidence="3" key="1">
    <citation type="journal article" date="2013" name="Genome Announc.">
        <title>Draft Genome Sequence of Streptomyces bottropensis ATCC 25435, a Bottromycin-Producing Actinomycete.</title>
        <authorList>
            <person name="Zhang H."/>
            <person name="Zhou W."/>
            <person name="Zhuang Y."/>
            <person name="Liang X."/>
            <person name="Liu T."/>
        </authorList>
    </citation>
    <scope>NUCLEOTIDE SEQUENCE [LARGE SCALE GENOMIC DNA]</scope>
    <source>
        <strain evidence="3">ATCC 25435</strain>
    </source>
</reference>
<evidence type="ECO:0000313" key="3">
    <source>
        <dbReference type="Proteomes" id="UP000030760"/>
    </source>
</evidence>
<evidence type="ECO:0000313" key="2">
    <source>
        <dbReference type="EMBL" id="EMF54975.1"/>
    </source>
</evidence>
<accession>M3FPS8</accession>
<feature type="compositionally biased region" description="Pro residues" evidence="1">
    <location>
        <begin position="1"/>
        <end position="12"/>
    </location>
</feature>
<evidence type="ECO:0000256" key="1">
    <source>
        <dbReference type="SAM" id="MobiDB-lite"/>
    </source>
</evidence>
<dbReference type="EMBL" id="KB405078">
    <property type="protein sequence ID" value="EMF54975.1"/>
    <property type="molecule type" value="Genomic_DNA"/>
</dbReference>
<gene>
    <name evidence="2" type="ORF">SBD_4644</name>
</gene>
<organism evidence="2 3">
    <name type="scientific">Streptomyces bottropensis ATCC 25435</name>
    <dbReference type="NCBI Taxonomy" id="1054862"/>
    <lineage>
        <taxon>Bacteria</taxon>
        <taxon>Bacillati</taxon>
        <taxon>Actinomycetota</taxon>
        <taxon>Actinomycetes</taxon>
        <taxon>Kitasatosporales</taxon>
        <taxon>Streptomycetaceae</taxon>
        <taxon>Streptomyces</taxon>
    </lineage>
</organism>
<dbReference type="Proteomes" id="UP000030760">
    <property type="component" value="Unassembled WGS sequence"/>
</dbReference>
<sequence length="125" mass="13626">MPPLLAPTPVPVPVLRGHHRRPPSLIPHSRCRTPTLLAPHPPHHGASHRLDRGVFPTPTTRHGGKACFQGRGELREHPHAPSPAHAQEPLRRGGVPFRGAGNCAITPTLRRSCTHRSRYGGEACF</sequence>
<feature type="region of interest" description="Disordered" evidence="1">
    <location>
        <begin position="1"/>
        <end position="94"/>
    </location>
</feature>
<protein>
    <submittedName>
        <fullName evidence="2">Uncharacterized protein</fullName>
    </submittedName>
</protein>
<name>M3FPS8_9ACTN</name>
<proteinExistence type="predicted"/>